<dbReference type="KEGG" id="surl:BI350_09585"/>
<dbReference type="AlphaFoldDB" id="A0A1D8JGD5"/>
<evidence type="ECO:0000313" key="1">
    <source>
        <dbReference type="EMBL" id="AOV07756.1"/>
    </source>
</evidence>
<evidence type="ECO:0000313" key="2">
    <source>
        <dbReference type="Proteomes" id="UP000185746"/>
    </source>
</evidence>
<dbReference type="RefSeq" id="WP_075527897.1">
    <property type="nucleotide sequence ID" value="NZ_CP017560.1"/>
</dbReference>
<dbReference type="InterPro" id="IPR010994">
    <property type="entry name" value="RuvA_2-like"/>
</dbReference>
<sequence>MIQTKKDVLRFEGELNSIRREQMRFTETCFNEKIHESWEQLKFIAAKKQLQAMPIDTISTLGRGIPINRLAMNGFETIFDIRNKSIEDLRMINGIGEVSAQAIYEAVSKKVTSVYEAATPKLNPIIFQKKIYC</sequence>
<dbReference type="Gene3D" id="1.10.150.20">
    <property type="entry name" value="5' to 3' exonuclease, C-terminal subdomain"/>
    <property type="match status" value="1"/>
</dbReference>
<dbReference type="SUPFAM" id="SSF47781">
    <property type="entry name" value="RuvA domain 2-like"/>
    <property type="match status" value="1"/>
</dbReference>
<keyword evidence="2" id="KW-1185">Reference proteome</keyword>
<name>A0A1D8JGD5_9BACL</name>
<dbReference type="Proteomes" id="UP000185746">
    <property type="component" value="Chromosome"/>
</dbReference>
<gene>
    <name evidence="1" type="ORF">BI350_09585</name>
</gene>
<accession>A0A1D8JGD5</accession>
<proteinExistence type="predicted"/>
<organism evidence="1 2">
    <name type="scientific">Sporosarcina ureilytica</name>
    <dbReference type="NCBI Taxonomy" id="298596"/>
    <lineage>
        <taxon>Bacteria</taxon>
        <taxon>Bacillati</taxon>
        <taxon>Bacillota</taxon>
        <taxon>Bacilli</taxon>
        <taxon>Bacillales</taxon>
        <taxon>Caryophanaceae</taxon>
        <taxon>Sporosarcina</taxon>
    </lineage>
</organism>
<protein>
    <recommendedName>
        <fullName evidence="3">RNA polymerase alpha subunit C-terminal domain-containing protein</fullName>
    </recommendedName>
</protein>
<evidence type="ECO:0008006" key="3">
    <source>
        <dbReference type="Google" id="ProtNLM"/>
    </source>
</evidence>
<dbReference type="EMBL" id="CP017560">
    <property type="protein sequence ID" value="AOV07756.1"/>
    <property type="molecule type" value="Genomic_DNA"/>
</dbReference>
<reference evidence="1 2" key="1">
    <citation type="submission" date="2016-09" db="EMBL/GenBank/DDBJ databases">
        <title>Complete genome sequence of the Lysinibacillus sphaericus LMG 22257, a specie of Bacillus with ureolytic activity that can effectively biodeposit calcium carbonate.</title>
        <authorList>
            <person name="Yan W."/>
        </authorList>
    </citation>
    <scope>NUCLEOTIDE SEQUENCE [LARGE SCALE GENOMIC DNA]</scope>
    <source>
        <strain evidence="1 2">LMG 22257</strain>
    </source>
</reference>